<sequence>MNAPIAVTAAEYLDATRRRMTDDGCEGGRDQVGPVQALVGYRAKFVPAAMSRVHVVTAVAHFTPTDLQVDLYTRDVSAFAKRRSNALRGVQSGIGAFAVIVADGVTPELVAAATVKPRLEFAVIVQPVLVDLAAREIHTFRGRRFIGAALNGFLRRTLDAQIQVPA</sequence>
<evidence type="ECO:0000313" key="2">
    <source>
        <dbReference type="Proteomes" id="UP000633601"/>
    </source>
</evidence>
<name>A0ABR8V1D2_9CELL</name>
<accession>A0ABR8V1D2</accession>
<gene>
    <name evidence="1" type="ORF">H9640_08440</name>
</gene>
<dbReference type="RefSeq" id="WP_191790255.1">
    <property type="nucleotide sequence ID" value="NZ_JACSQE010000005.1"/>
</dbReference>
<keyword evidence="2" id="KW-1185">Reference proteome</keyword>
<protein>
    <submittedName>
        <fullName evidence="1">Uncharacterized protein</fullName>
    </submittedName>
</protein>
<comment type="caution">
    <text evidence="1">The sequence shown here is derived from an EMBL/GenBank/DDBJ whole genome shotgun (WGS) entry which is preliminary data.</text>
</comment>
<dbReference type="Proteomes" id="UP000633601">
    <property type="component" value="Unassembled WGS sequence"/>
</dbReference>
<dbReference type="EMBL" id="JACSQE010000005">
    <property type="protein sequence ID" value="MBD7998579.1"/>
    <property type="molecule type" value="Genomic_DNA"/>
</dbReference>
<proteinExistence type="predicted"/>
<reference evidence="1 2" key="1">
    <citation type="submission" date="2020-08" db="EMBL/GenBank/DDBJ databases">
        <title>A Genomic Blueprint of the Chicken Gut Microbiome.</title>
        <authorList>
            <person name="Gilroy R."/>
            <person name="Ravi A."/>
            <person name="Getino M."/>
            <person name="Pursley I."/>
            <person name="Horton D.L."/>
            <person name="Alikhan N.-F."/>
            <person name="Baker D."/>
            <person name="Gharbi K."/>
            <person name="Hall N."/>
            <person name="Watson M."/>
            <person name="Adriaenssens E.M."/>
            <person name="Foster-Nyarko E."/>
            <person name="Jarju S."/>
            <person name="Secka A."/>
            <person name="Antonio M."/>
            <person name="Oren A."/>
            <person name="Chaudhuri R."/>
            <person name="La Ragione R.M."/>
            <person name="Hildebrand F."/>
            <person name="Pallen M.J."/>
        </authorList>
    </citation>
    <scope>NUCLEOTIDE SEQUENCE [LARGE SCALE GENOMIC DNA]</scope>
    <source>
        <strain evidence="1 2">Sa2CUA8</strain>
    </source>
</reference>
<evidence type="ECO:0000313" key="1">
    <source>
        <dbReference type="EMBL" id="MBD7998579.1"/>
    </source>
</evidence>
<organism evidence="1 2">
    <name type="scientific">Oerskovia gallyi</name>
    <dbReference type="NCBI Taxonomy" id="2762226"/>
    <lineage>
        <taxon>Bacteria</taxon>
        <taxon>Bacillati</taxon>
        <taxon>Actinomycetota</taxon>
        <taxon>Actinomycetes</taxon>
        <taxon>Micrococcales</taxon>
        <taxon>Cellulomonadaceae</taxon>
        <taxon>Oerskovia</taxon>
    </lineage>
</organism>